<evidence type="ECO:0000256" key="2">
    <source>
        <dbReference type="ARBA" id="ARBA00023012"/>
    </source>
</evidence>
<evidence type="ECO:0000256" key="3">
    <source>
        <dbReference type="PROSITE-ProRule" id="PRU00169"/>
    </source>
</evidence>
<proteinExistence type="predicted"/>
<dbReference type="InterPro" id="IPR001789">
    <property type="entry name" value="Sig_transdc_resp-reg_receiver"/>
</dbReference>
<evidence type="ECO:0000256" key="1">
    <source>
        <dbReference type="ARBA" id="ARBA00022553"/>
    </source>
</evidence>
<dbReference type="RefSeq" id="WP_221028774.1">
    <property type="nucleotide sequence ID" value="NZ_CP139781.1"/>
</dbReference>
<keyword evidence="1 3" id="KW-0597">Phosphoprotein</keyword>
<organism evidence="5 6">
    <name type="scientific">Actomonas aquatica</name>
    <dbReference type="NCBI Taxonomy" id="2866162"/>
    <lineage>
        <taxon>Bacteria</taxon>
        <taxon>Pseudomonadati</taxon>
        <taxon>Verrucomicrobiota</taxon>
        <taxon>Opitutia</taxon>
        <taxon>Opitutales</taxon>
        <taxon>Opitutaceae</taxon>
        <taxon>Actomonas</taxon>
    </lineage>
</organism>
<evidence type="ECO:0000259" key="4">
    <source>
        <dbReference type="PROSITE" id="PS50110"/>
    </source>
</evidence>
<dbReference type="PANTHER" id="PTHR44591:SF14">
    <property type="entry name" value="PROTEIN PILG"/>
    <property type="match status" value="1"/>
</dbReference>
<feature type="domain" description="Response regulatory" evidence="4">
    <location>
        <begin position="2"/>
        <end position="122"/>
    </location>
</feature>
<dbReference type="PANTHER" id="PTHR44591">
    <property type="entry name" value="STRESS RESPONSE REGULATOR PROTEIN 1"/>
    <property type="match status" value="1"/>
</dbReference>
<protein>
    <submittedName>
        <fullName evidence="5">Response regulator</fullName>
    </submittedName>
</protein>
<dbReference type="EMBL" id="CP139781">
    <property type="protein sequence ID" value="WRQ88197.1"/>
    <property type="molecule type" value="Genomic_DNA"/>
</dbReference>
<dbReference type="Proteomes" id="UP000738431">
    <property type="component" value="Chromosome"/>
</dbReference>
<dbReference type="SMART" id="SM00448">
    <property type="entry name" value="REC"/>
    <property type="match status" value="1"/>
</dbReference>
<dbReference type="Pfam" id="PF00072">
    <property type="entry name" value="Response_reg"/>
    <property type="match status" value="1"/>
</dbReference>
<dbReference type="Gene3D" id="3.40.50.2300">
    <property type="match status" value="1"/>
</dbReference>
<reference evidence="5 6" key="2">
    <citation type="submission" date="2023-12" db="EMBL/GenBank/DDBJ databases">
        <title>Description of an unclassified Opitutus bacterium of Verrucomicrobiota.</title>
        <authorList>
            <person name="Zhang D.-F."/>
        </authorList>
    </citation>
    <scope>NUCLEOTIDE SEQUENCE [LARGE SCALE GENOMIC DNA]</scope>
    <source>
        <strain evidence="5 6">WL0086</strain>
    </source>
</reference>
<name>A0ABZ1C922_9BACT</name>
<gene>
    <name evidence="5" type="ORF">K1X11_002175</name>
</gene>
<dbReference type="InterPro" id="IPR050595">
    <property type="entry name" value="Bact_response_regulator"/>
</dbReference>
<dbReference type="PROSITE" id="PS50110">
    <property type="entry name" value="RESPONSE_REGULATORY"/>
    <property type="match status" value="1"/>
</dbReference>
<keyword evidence="2" id="KW-0902">Two-component regulatory system</keyword>
<sequence>MKILIVEDDDISRDTLKQICETNESWEVTVAENGAIAWWLLSAPDGEAFDLMITDLDMPVGGGLDLIKRVRNNRSMSGMQTLVCSGNKDRDLVRELIRLGTNGYILKPYEARAVLDKVNALTASKTHRKIDIALGAGD</sequence>
<evidence type="ECO:0000313" key="6">
    <source>
        <dbReference type="Proteomes" id="UP000738431"/>
    </source>
</evidence>
<dbReference type="InterPro" id="IPR011006">
    <property type="entry name" value="CheY-like_superfamily"/>
</dbReference>
<dbReference type="SUPFAM" id="SSF52172">
    <property type="entry name" value="CheY-like"/>
    <property type="match status" value="1"/>
</dbReference>
<evidence type="ECO:0000313" key="5">
    <source>
        <dbReference type="EMBL" id="WRQ88197.1"/>
    </source>
</evidence>
<keyword evidence="6" id="KW-1185">Reference proteome</keyword>
<accession>A0ABZ1C922</accession>
<feature type="modified residue" description="4-aspartylphosphate" evidence="3">
    <location>
        <position position="55"/>
    </location>
</feature>
<reference evidence="5 6" key="1">
    <citation type="submission" date="2021-08" db="EMBL/GenBank/DDBJ databases">
        <authorList>
            <person name="Zhang D."/>
            <person name="Zhang A."/>
            <person name="Wang L."/>
        </authorList>
    </citation>
    <scope>NUCLEOTIDE SEQUENCE [LARGE SCALE GENOMIC DNA]</scope>
    <source>
        <strain evidence="5 6">WL0086</strain>
    </source>
</reference>